<evidence type="ECO:0000313" key="2">
    <source>
        <dbReference type="EMBL" id="RBL90263.1"/>
    </source>
</evidence>
<dbReference type="EMBL" id="QFFJ01000002">
    <property type="protein sequence ID" value="RBL90263.1"/>
    <property type="molecule type" value="Genomic_DNA"/>
</dbReference>
<keyword evidence="3" id="KW-1185">Reference proteome</keyword>
<protein>
    <submittedName>
        <fullName evidence="2">Uncharacterized protein</fullName>
    </submittedName>
</protein>
<evidence type="ECO:0000313" key="3">
    <source>
        <dbReference type="Proteomes" id="UP000253410"/>
    </source>
</evidence>
<proteinExistence type="predicted"/>
<organism evidence="2 3">
    <name type="scientific">Chitinophaga flava</name>
    <dbReference type="NCBI Taxonomy" id="2259036"/>
    <lineage>
        <taxon>Bacteria</taxon>
        <taxon>Pseudomonadati</taxon>
        <taxon>Bacteroidota</taxon>
        <taxon>Chitinophagia</taxon>
        <taxon>Chitinophagales</taxon>
        <taxon>Chitinophagaceae</taxon>
        <taxon>Chitinophaga</taxon>
    </lineage>
</organism>
<feature type="chain" id="PRO_5016647004" evidence="1">
    <location>
        <begin position="21"/>
        <end position="349"/>
    </location>
</feature>
<accession>A0A365XVB6</accession>
<dbReference type="OrthoDB" id="663130at2"/>
<evidence type="ECO:0000256" key="1">
    <source>
        <dbReference type="SAM" id="SignalP"/>
    </source>
</evidence>
<name>A0A365XVB6_9BACT</name>
<comment type="caution">
    <text evidence="2">The sequence shown here is derived from an EMBL/GenBank/DDBJ whole genome shotgun (WGS) entry which is preliminary data.</text>
</comment>
<dbReference type="RefSeq" id="WP_113619013.1">
    <property type="nucleotide sequence ID" value="NZ_QFFJ01000002.1"/>
</dbReference>
<keyword evidence="1" id="KW-0732">Signal</keyword>
<sequence>MHWKYISALLIMIHCNIALQAQYPVTQAVQQVKLSQIKMSTPAALPFSGIDISTAAMQDSTAIGFVTADEIGQAARLVPDTNMHRWLQTCIKEQYAPLYTATAPRLLCVIQDLRIQEQKNGNDGFLRLKAVTYSTPIREDRYQLINTIDTVMMVSKNSGTSAIAQAINLLLQPSASLQKNSKTFTRLAIAEPVNMNGRAPVMLTREYKTGAYLSYEDFRNNRPSVENITVKIDTKSGKFNVYELTKDSALAAIPACWGIAFANELYICYQDMLVPVEKNNNSIMLSSWVTPDKRQNRAMFWRWILEKAGPENNALRNDIFDRIYRKGINVPGTSALATRLDLDKGGLSF</sequence>
<gene>
    <name evidence="2" type="ORF">DF182_27750</name>
</gene>
<reference evidence="2 3" key="1">
    <citation type="submission" date="2018-05" db="EMBL/GenBank/DDBJ databases">
        <title>Chitinophaga sp. K3CV102501T nov., isolated from isolated from a monsoon evergreen broad-leaved forest soil.</title>
        <authorList>
            <person name="Lv Y."/>
        </authorList>
    </citation>
    <scope>NUCLEOTIDE SEQUENCE [LARGE SCALE GENOMIC DNA]</scope>
    <source>
        <strain evidence="2 3">GDMCC 1.1325</strain>
    </source>
</reference>
<dbReference type="AlphaFoldDB" id="A0A365XVB6"/>
<dbReference type="Proteomes" id="UP000253410">
    <property type="component" value="Unassembled WGS sequence"/>
</dbReference>
<feature type="signal peptide" evidence="1">
    <location>
        <begin position="1"/>
        <end position="20"/>
    </location>
</feature>